<dbReference type="PROSITE" id="PS50865">
    <property type="entry name" value="ZF_MYND_2"/>
    <property type="match status" value="1"/>
</dbReference>
<evidence type="ECO:0000256" key="3">
    <source>
        <dbReference type="ARBA" id="ARBA00022833"/>
    </source>
</evidence>
<dbReference type="Gene3D" id="6.10.140.2220">
    <property type="match status" value="1"/>
</dbReference>
<keyword evidence="7" id="KW-1185">Reference proteome</keyword>
<feature type="domain" description="MYND-type" evidence="5">
    <location>
        <begin position="228"/>
        <end position="264"/>
    </location>
</feature>
<dbReference type="GO" id="GO:0008270">
    <property type="term" value="F:zinc ion binding"/>
    <property type="evidence" value="ECO:0007669"/>
    <property type="project" value="UniProtKB-KW"/>
</dbReference>
<dbReference type="Proteomes" id="UP001178507">
    <property type="component" value="Unassembled WGS sequence"/>
</dbReference>
<evidence type="ECO:0000256" key="1">
    <source>
        <dbReference type="ARBA" id="ARBA00022723"/>
    </source>
</evidence>
<dbReference type="SUPFAM" id="SSF53335">
    <property type="entry name" value="S-adenosyl-L-methionine-dependent methyltransferases"/>
    <property type="match status" value="1"/>
</dbReference>
<reference evidence="6" key="1">
    <citation type="submission" date="2023-08" db="EMBL/GenBank/DDBJ databases">
        <authorList>
            <person name="Chen Y."/>
            <person name="Shah S."/>
            <person name="Dougan E. K."/>
            <person name="Thang M."/>
            <person name="Chan C."/>
        </authorList>
    </citation>
    <scope>NUCLEOTIDE SEQUENCE</scope>
</reference>
<evidence type="ECO:0000259" key="5">
    <source>
        <dbReference type="PROSITE" id="PS50865"/>
    </source>
</evidence>
<accession>A0AA36J044</accession>
<protein>
    <recommendedName>
        <fullName evidence="5">MYND-type domain-containing protein</fullName>
    </recommendedName>
</protein>
<keyword evidence="3" id="KW-0862">Zinc</keyword>
<dbReference type="PROSITE" id="PS01360">
    <property type="entry name" value="ZF_MYND_1"/>
    <property type="match status" value="1"/>
</dbReference>
<dbReference type="SUPFAM" id="SSF144232">
    <property type="entry name" value="HIT/MYND zinc finger-like"/>
    <property type="match status" value="1"/>
</dbReference>
<evidence type="ECO:0000313" key="7">
    <source>
        <dbReference type="Proteomes" id="UP001178507"/>
    </source>
</evidence>
<dbReference type="Pfam" id="PF13578">
    <property type="entry name" value="Methyltransf_24"/>
    <property type="match status" value="1"/>
</dbReference>
<dbReference type="EMBL" id="CAUJNA010003217">
    <property type="protein sequence ID" value="CAJ1396073.1"/>
    <property type="molecule type" value="Genomic_DNA"/>
</dbReference>
<evidence type="ECO:0000256" key="4">
    <source>
        <dbReference type="PROSITE-ProRule" id="PRU00134"/>
    </source>
</evidence>
<comment type="caution">
    <text evidence="6">The sequence shown here is derived from an EMBL/GenBank/DDBJ whole genome shotgun (WGS) entry which is preliminary data.</text>
</comment>
<keyword evidence="2 4" id="KW-0863">Zinc-finger</keyword>
<evidence type="ECO:0000256" key="2">
    <source>
        <dbReference type="ARBA" id="ARBA00022771"/>
    </source>
</evidence>
<name>A0AA36J044_9DINO</name>
<gene>
    <name evidence="6" type="ORF">EVOR1521_LOCUS20358</name>
</gene>
<organism evidence="6 7">
    <name type="scientific">Effrenium voratum</name>
    <dbReference type="NCBI Taxonomy" id="2562239"/>
    <lineage>
        <taxon>Eukaryota</taxon>
        <taxon>Sar</taxon>
        <taxon>Alveolata</taxon>
        <taxon>Dinophyceae</taxon>
        <taxon>Suessiales</taxon>
        <taxon>Symbiodiniaceae</taxon>
        <taxon>Effrenium</taxon>
    </lineage>
</organism>
<dbReference type="InterPro" id="IPR002893">
    <property type="entry name" value="Znf_MYND"/>
</dbReference>
<dbReference type="AlphaFoldDB" id="A0AA36J044"/>
<dbReference type="InterPro" id="IPR029063">
    <property type="entry name" value="SAM-dependent_MTases_sf"/>
</dbReference>
<dbReference type="Pfam" id="PF01753">
    <property type="entry name" value="zf-MYND"/>
    <property type="match status" value="1"/>
</dbReference>
<keyword evidence="1" id="KW-0479">Metal-binding</keyword>
<evidence type="ECO:0000313" key="6">
    <source>
        <dbReference type="EMBL" id="CAJ1396073.1"/>
    </source>
</evidence>
<proteinExistence type="predicted"/>
<sequence>MAGALRRGAEAFEALRRCVEACGEPCEGSIMHTWNSWAPVPAMEAKQRTNLFHLAQSLGGSALILEVGFNAGHSVCLMLLANASAKVVAFDLCEHRYTKPCVEVLRRFFGPRLELVEGSSTNTLPEYRQRKLGFDLFHIDGGHQYHQALADLRNCLVYALTCPTSTYCRALARGEALLVLDDTEIVGVGAAWSDFLAAGALVELAPPHELGRFKHGIGKVVPDSPAKCSACLSLATFACGGCRQVRYCSDACARRHWRRHRAVCSSRWTPPAPLTPLTQIEPALLKSRADGVLVAAEDLAKGAVLFEEPPLAWQPAPARRSSLCTCGHPGVKLCTVCGQASLCGSCTCRMCPELKITQGHVGTFTLVALDVLRRWEEGHLPAESLAAVAAVPTEAVRSAQAVQKVAHFCSAVRWSDRRAEEILAAVIRGRIEHATNASPVGIGYYPKFARLRAANAHAEANVEVKLAPCPAHACTIQAVLKEAVPAGEPLRVG</sequence>
<dbReference type="Gene3D" id="3.40.50.150">
    <property type="entry name" value="Vaccinia Virus protein VP39"/>
    <property type="match status" value="1"/>
</dbReference>